<name>A0AAV5WTT4_9BILA</name>
<dbReference type="AlphaFoldDB" id="A0AAV5WTT4"/>
<evidence type="ECO:0000256" key="1">
    <source>
        <dbReference type="SAM" id="MobiDB-lite"/>
    </source>
</evidence>
<proteinExistence type="predicted"/>
<sequence length="422" mass="45788">AAAPVAAVSAAAAMSGGQITAAMEEGHAKQPPEHHNRFFGALLRLCENTADAFYVRKKGPEMGADNNRAGEQHTEFSSRCIKPTSPFIEPSASDRKLMDLLHTRCTSLTGYCAAIFPTMTVTSILHADPTAWGLRLPNEIKPELVRIVTATIEYKKKLTDVKLLNDWFDIFKVTKKPSDMYSAFVNHYTSKGVVNIHHQAEVTSKMIERAIENVSLEWAEARMRLCDYISRLVFNKDKMELIPACAKALLDEVDRICALDPIQPEEPSMAHGVFTQPENAAPLWLPFTESDREHLVIPAAQYLEIKQSPTTSANGEDGEDPPFKRRRPTQIRTSTGASPPGADQPSTSGMAAAPFAAPANIAFHLPPSQMQALSQIQAAAAAEQAARAAAAAAPTVALPVAPAAQLLLQLNGAAMQQQLLLH</sequence>
<accession>A0AAV5WTT4</accession>
<organism evidence="2 3">
    <name type="scientific">Pristionchus fissidentatus</name>
    <dbReference type="NCBI Taxonomy" id="1538716"/>
    <lineage>
        <taxon>Eukaryota</taxon>
        <taxon>Metazoa</taxon>
        <taxon>Ecdysozoa</taxon>
        <taxon>Nematoda</taxon>
        <taxon>Chromadorea</taxon>
        <taxon>Rhabditida</taxon>
        <taxon>Rhabditina</taxon>
        <taxon>Diplogasteromorpha</taxon>
        <taxon>Diplogasteroidea</taxon>
        <taxon>Neodiplogasteridae</taxon>
        <taxon>Pristionchus</taxon>
    </lineage>
</organism>
<protein>
    <submittedName>
        <fullName evidence="2">Uncharacterized protein</fullName>
    </submittedName>
</protein>
<evidence type="ECO:0000313" key="3">
    <source>
        <dbReference type="Proteomes" id="UP001432322"/>
    </source>
</evidence>
<gene>
    <name evidence="2" type="ORF">PFISCL1PPCAC_26738</name>
</gene>
<evidence type="ECO:0000313" key="2">
    <source>
        <dbReference type="EMBL" id="GMT35441.1"/>
    </source>
</evidence>
<feature type="non-terminal residue" evidence="2">
    <location>
        <position position="422"/>
    </location>
</feature>
<dbReference type="Proteomes" id="UP001432322">
    <property type="component" value="Unassembled WGS sequence"/>
</dbReference>
<feature type="region of interest" description="Disordered" evidence="1">
    <location>
        <begin position="306"/>
        <end position="349"/>
    </location>
</feature>
<keyword evidence="3" id="KW-1185">Reference proteome</keyword>
<feature type="non-terminal residue" evidence="2">
    <location>
        <position position="1"/>
    </location>
</feature>
<comment type="caution">
    <text evidence="2">The sequence shown here is derived from an EMBL/GenBank/DDBJ whole genome shotgun (WGS) entry which is preliminary data.</text>
</comment>
<reference evidence="2" key="1">
    <citation type="submission" date="2023-10" db="EMBL/GenBank/DDBJ databases">
        <title>Genome assembly of Pristionchus species.</title>
        <authorList>
            <person name="Yoshida K."/>
            <person name="Sommer R.J."/>
        </authorList>
    </citation>
    <scope>NUCLEOTIDE SEQUENCE</scope>
    <source>
        <strain evidence="2">RS5133</strain>
    </source>
</reference>
<dbReference type="EMBL" id="BTSY01000007">
    <property type="protein sequence ID" value="GMT35441.1"/>
    <property type="molecule type" value="Genomic_DNA"/>
</dbReference>